<protein>
    <submittedName>
        <fullName evidence="2">Neutral amino acid uniporter 4-like</fullName>
    </submittedName>
</protein>
<keyword evidence="1" id="KW-1185">Reference proteome</keyword>
<proteinExistence type="predicted"/>
<dbReference type="Proteomes" id="UP001732720">
    <property type="component" value="Chromosome 15"/>
</dbReference>
<dbReference type="RefSeq" id="XP_073912255.1">
    <property type="nucleotide sequence ID" value="XM_074056154.1"/>
</dbReference>
<organism evidence="1 2">
    <name type="scientific">Castor canadensis</name>
    <name type="common">American beaver</name>
    <dbReference type="NCBI Taxonomy" id="51338"/>
    <lineage>
        <taxon>Eukaryota</taxon>
        <taxon>Metazoa</taxon>
        <taxon>Chordata</taxon>
        <taxon>Craniata</taxon>
        <taxon>Vertebrata</taxon>
        <taxon>Euteleostomi</taxon>
        <taxon>Mammalia</taxon>
        <taxon>Eutheria</taxon>
        <taxon>Euarchontoglires</taxon>
        <taxon>Glires</taxon>
        <taxon>Rodentia</taxon>
        <taxon>Castorimorpha</taxon>
        <taxon>Castoridae</taxon>
        <taxon>Castor</taxon>
    </lineage>
</organism>
<sequence length="158" mass="17452">MKPSTILELSSLGQSALCSQESFPFTVRTYWYVAVTFCVRGAGAILIPRLDIVISFVGAVSSSTLALILPPLAEVLTFSKEHYNIRMVLKNTSIAFTGVVGFLLDTLILPAVAFVLKPGEVRAVTPVKFRICHRLIHHIVTKMTSAFLCYHHEDSSER</sequence>
<gene>
    <name evidence="2" type="primary">LOC109676668</name>
</gene>
<accession>A0AC58L538</accession>
<evidence type="ECO:0000313" key="1">
    <source>
        <dbReference type="Proteomes" id="UP001732720"/>
    </source>
</evidence>
<name>A0AC58L538_CASCN</name>
<evidence type="ECO:0000313" key="2">
    <source>
        <dbReference type="RefSeq" id="XP_073912255.1"/>
    </source>
</evidence>
<reference evidence="2" key="1">
    <citation type="submission" date="2025-08" db="UniProtKB">
        <authorList>
            <consortium name="RefSeq"/>
        </authorList>
    </citation>
    <scope>IDENTIFICATION</scope>
</reference>